<reference evidence="2" key="1">
    <citation type="submission" date="2022-11" db="UniProtKB">
        <authorList>
            <consortium name="WormBaseParasite"/>
        </authorList>
    </citation>
    <scope>IDENTIFICATION</scope>
</reference>
<accession>A0AC34GMV2</accession>
<dbReference type="Proteomes" id="UP000887579">
    <property type="component" value="Unplaced"/>
</dbReference>
<sequence>MSFIFKSIFLILSVSTVANALLQVEGQNIQGVNETMVDFVDCDNVTTFDEKLLRIDETINKKFIVLLHPNIVDSETAKTFLQSMRCYFGNISFNFVTFNTLNSSENINNGVCEAFDTLSSRSSKALRPLLVVFPPRASKLLLSSNDNNDGNQSNPPCSQFQTNAMTIQATIENDGFVSLFFRSNYADYAIKSVPDCPTLFDSIAVLMNPSLHTEFHFPYRPLQITRPKVVIETEKWHTAAL</sequence>
<evidence type="ECO:0000313" key="2">
    <source>
        <dbReference type="WBParaSite" id="ES5_v2.g30985.t1"/>
    </source>
</evidence>
<proteinExistence type="predicted"/>
<name>A0AC34GMV2_9BILA</name>
<protein>
    <submittedName>
        <fullName evidence="2">Uncharacterized protein</fullName>
    </submittedName>
</protein>
<evidence type="ECO:0000313" key="1">
    <source>
        <dbReference type="Proteomes" id="UP000887579"/>
    </source>
</evidence>
<organism evidence="1 2">
    <name type="scientific">Panagrolaimus sp. ES5</name>
    <dbReference type="NCBI Taxonomy" id="591445"/>
    <lineage>
        <taxon>Eukaryota</taxon>
        <taxon>Metazoa</taxon>
        <taxon>Ecdysozoa</taxon>
        <taxon>Nematoda</taxon>
        <taxon>Chromadorea</taxon>
        <taxon>Rhabditida</taxon>
        <taxon>Tylenchina</taxon>
        <taxon>Panagrolaimomorpha</taxon>
        <taxon>Panagrolaimoidea</taxon>
        <taxon>Panagrolaimidae</taxon>
        <taxon>Panagrolaimus</taxon>
    </lineage>
</organism>
<dbReference type="WBParaSite" id="ES5_v2.g30985.t1">
    <property type="protein sequence ID" value="ES5_v2.g30985.t1"/>
    <property type="gene ID" value="ES5_v2.g30985"/>
</dbReference>